<dbReference type="Gene3D" id="3.40.430.10">
    <property type="entry name" value="Dihydrofolate Reductase, subunit A"/>
    <property type="match status" value="1"/>
</dbReference>
<dbReference type="PANTHER" id="PTHR48069">
    <property type="entry name" value="DIHYDROFOLATE REDUCTASE"/>
    <property type="match status" value="1"/>
</dbReference>
<keyword evidence="4" id="KW-0554">One-carbon metabolism</keyword>
<evidence type="ECO:0000256" key="6">
    <source>
        <dbReference type="ARBA" id="ARBA00023002"/>
    </source>
</evidence>
<evidence type="ECO:0000256" key="7">
    <source>
        <dbReference type="ARBA" id="ARBA00025067"/>
    </source>
</evidence>
<dbReference type="SUPFAM" id="SSF53597">
    <property type="entry name" value="Dihydrofolate reductase-like"/>
    <property type="match status" value="1"/>
</dbReference>
<dbReference type="CDD" id="cd00209">
    <property type="entry name" value="DHFR"/>
    <property type="match status" value="1"/>
</dbReference>
<evidence type="ECO:0000256" key="3">
    <source>
        <dbReference type="ARBA" id="ARBA00012856"/>
    </source>
</evidence>
<comment type="similarity">
    <text evidence="2 8">Belongs to the dihydrofolate reductase family.</text>
</comment>
<comment type="function">
    <text evidence="7">Key enzyme in folate metabolism. Catalyzes an essential reaction for de novo glycine and purine synthesis, and for DNA precursor synthesis.</text>
</comment>
<organism evidence="10 11">
    <name type="scientific">Vreelandella olivaria</name>
    <dbReference type="NCBI Taxonomy" id="390919"/>
    <lineage>
        <taxon>Bacteria</taxon>
        <taxon>Pseudomonadati</taxon>
        <taxon>Pseudomonadota</taxon>
        <taxon>Gammaproteobacteria</taxon>
        <taxon>Oceanospirillales</taxon>
        <taxon>Halomonadaceae</taxon>
        <taxon>Vreelandella</taxon>
    </lineage>
</organism>
<dbReference type="InterPro" id="IPR012259">
    <property type="entry name" value="DHFR"/>
</dbReference>
<dbReference type="InterPro" id="IPR017925">
    <property type="entry name" value="DHFR_CS"/>
</dbReference>
<evidence type="ECO:0000256" key="4">
    <source>
        <dbReference type="ARBA" id="ARBA00022563"/>
    </source>
</evidence>
<keyword evidence="5" id="KW-0521">NADP</keyword>
<dbReference type="PRINTS" id="PR00070">
    <property type="entry name" value="DHFR"/>
</dbReference>
<evidence type="ECO:0000256" key="1">
    <source>
        <dbReference type="ARBA" id="ARBA00004903"/>
    </source>
</evidence>
<keyword evidence="11" id="KW-1185">Reference proteome</keyword>
<dbReference type="InterPro" id="IPR024072">
    <property type="entry name" value="DHFR-like_dom_sf"/>
</dbReference>
<dbReference type="EC" id="1.5.1.3" evidence="3"/>
<name>A0ABN5WT58_9GAMM</name>
<protein>
    <recommendedName>
        <fullName evidence="3">dihydrofolate reductase</fullName>
        <ecNumber evidence="3">1.5.1.3</ecNumber>
    </recommendedName>
</protein>
<evidence type="ECO:0000256" key="2">
    <source>
        <dbReference type="ARBA" id="ARBA00009539"/>
    </source>
</evidence>
<dbReference type="PANTHER" id="PTHR48069:SF3">
    <property type="entry name" value="DIHYDROFOLATE REDUCTASE"/>
    <property type="match status" value="1"/>
</dbReference>
<gene>
    <name evidence="10" type="ORF">HORIV_22540</name>
</gene>
<evidence type="ECO:0000256" key="5">
    <source>
        <dbReference type="ARBA" id="ARBA00022857"/>
    </source>
</evidence>
<dbReference type="PROSITE" id="PS00075">
    <property type="entry name" value="DHFR_1"/>
    <property type="match status" value="1"/>
</dbReference>
<keyword evidence="6" id="KW-0560">Oxidoreductase</keyword>
<reference evidence="11" key="1">
    <citation type="journal article" date="2019" name="Microbiol. Resour. Announc.">
        <title>Complete Genome Sequence of Halomonas olivaria, a Moderately Halophilic Bacterium Isolated from Olive Processing Effluents, Obtained by Nanopore Sequencing.</title>
        <authorList>
            <person name="Nagata S."/>
            <person name="Ii K.M."/>
            <person name="Tsukimi T."/>
            <person name="Miura M.C."/>
            <person name="Galipon J."/>
            <person name="Arakawa K."/>
        </authorList>
    </citation>
    <scope>NUCLEOTIDE SEQUENCE [LARGE SCALE GENOMIC DNA]</scope>
    <source>
        <strain evidence="11">TYRC17</strain>
    </source>
</reference>
<comment type="pathway">
    <text evidence="1">Cofactor biosynthesis; tetrahydrofolate biosynthesis; 5,6,7,8-tetrahydrofolate from 7,8-dihydrofolate: step 1/1.</text>
</comment>
<feature type="domain" description="DHFR" evidence="9">
    <location>
        <begin position="19"/>
        <end position="141"/>
    </location>
</feature>
<evidence type="ECO:0000259" key="9">
    <source>
        <dbReference type="PROSITE" id="PS51330"/>
    </source>
</evidence>
<evidence type="ECO:0000256" key="8">
    <source>
        <dbReference type="RuleBase" id="RU004474"/>
    </source>
</evidence>
<dbReference type="PROSITE" id="PS51330">
    <property type="entry name" value="DHFR_2"/>
    <property type="match status" value="1"/>
</dbReference>
<dbReference type="InterPro" id="IPR001796">
    <property type="entry name" value="DHFR_dom"/>
</dbReference>
<dbReference type="Proteomes" id="UP000289555">
    <property type="component" value="Chromosome"/>
</dbReference>
<evidence type="ECO:0000313" key="11">
    <source>
        <dbReference type="Proteomes" id="UP000289555"/>
    </source>
</evidence>
<accession>A0ABN5WT58</accession>
<dbReference type="EMBL" id="AP019416">
    <property type="protein sequence ID" value="BBI49833.1"/>
    <property type="molecule type" value="Genomic_DNA"/>
</dbReference>
<evidence type="ECO:0000313" key="10">
    <source>
        <dbReference type="EMBL" id="BBI49833.1"/>
    </source>
</evidence>
<sequence length="141" mass="15723">MSQQNDTSNQNGAFDSLVPVAMIVAMAKNRVIGVDGKLPWYLPEDLKFFKRMTQAKPLVMGRKTYASIGKPLPNRLNVVVTRNAEFSHEGVRVCHDLPAALELADQHATIEAAEEIMVMGAEKFTARHYPLPSGCTLRKWK</sequence>
<dbReference type="Pfam" id="PF00186">
    <property type="entry name" value="DHFR_1"/>
    <property type="match status" value="1"/>
</dbReference>
<proteinExistence type="inferred from homology"/>